<proteinExistence type="predicted"/>
<accession>A0ABS2R175</accession>
<name>A0ABS2R175_9BACI</name>
<evidence type="ECO:0000313" key="3">
    <source>
        <dbReference type="Proteomes" id="UP000823485"/>
    </source>
</evidence>
<keyword evidence="3" id="KW-1185">Reference proteome</keyword>
<organism evidence="2 3">
    <name type="scientific">Siminovitchia thermophila</name>
    <dbReference type="NCBI Taxonomy" id="1245522"/>
    <lineage>
        <taxon>Bacteria</taxon>
        <taxon>Bacillati</taxon>
        <taxon>Bacillota</taxon>
        <taxon>Bacilli</taxon>
        <taxon>Bacillales</taxon>
        <taxon>Bacillaceae</taxon>
        <taxon>Siminovitchia</taxon>
    </lineage>
</organism>
<dbReference type="Proteomes" id="UP000823485">
    <property type="component" value="Unassembled WGS sequence"/>
</dbReference>
<protein>
    <submittedName>
        <fullName evidence="2">Uncharacterized protein</fullName>
    </submittedName>
</protein>
<evidence type="ECO:0000313" key="2">
    <source>
        <dbReference type="EMBL" id="MBM7713324.1"/>
    </source>
</evidence>
<dbReference type="EMBL" id="JAFBFH010000001">
    <property type="protein sequence ID" value="MBM7713324.1"/>
    <property type="molecule type" value="Genomic_DNA"/>
</dbReference>
<gene>
    <name evidence="2" type="ORF">JOC94_000290</name>
</gene>
<sequence length="55" mass="6158">MNAFVMNTGRQRREDMKGINVIQTPQSDTDVPGRGYVTVTLQRTRSARNVSEMGS</sequence>
<reference evidence="2 3" key="1">
    <citation type="submission" date="2021-01" db="EMBL/GenBank/DDBJ databases">
        <title>Genomic Encyclopedia of Type Strains, Phase IV (KMG-IV): sequencing the most valuable type-strain genomes for metagenomic binning, comparative biology and taxonomic classification.</title>
        <authorList>
            <person name="Goeker M."/>
        </authorList>
    </citation>
    <scope>NUCLEOTIDE SEQUENCE [LARGE SCALE GENOMIC DNA]</scope>
    <source>
        <strain evidence="2 3">DSM 105453</strain>
    </source>
</reference>
<evidence type="ECO:0000256" key="1">
    <source>
        <dbReference type="SAM" id="MobiDB-lite"/>
    </source>
</evidence>
<comment type="caution">
    <text evidence="2">The sequence shown here is derived from an EMBL/GenBank/DDBJ whole genome shotgun (WGS) entry which is preliminary data.</text>
</comment>
<feature type="region of interest" description="Disordered" evidence="1">
    <location>
        <begin position="1"/>
        <end position="34"/>
    </location>
</feature>